<protein>
    <submittedName>
        <fullName evidence="1">Uncharacterized protein</fullName>
    </submittedName>
</protein>
<sequence length="69" mass="7615">MEQSGLVSSVEATVDLLLMDQRFNRLPLSVISVKAESELSRGFSTERPCLLEISRPVQLLSSYEEGGQS</sequence>
<dbReference type="EMBL" id="JAUZQC010000024">
    <property type="protein sequence ID" value="KAK5848922.1"/>
    <property type="molecule type" value="Genomic_DNA"/>
</dbReference>
<dbReference type="AlphaFoldDB" id="A0AAN8ABJ1"/>
<gene>
    <name evidence="1" type="ORF">PBY51_008606</name>
</gene>
<evidence type="ECO:0000313" key="2">
    <source>
        <dbReference type="Proteomes" id="UP001346869"/>
    </source>
</evidence>
<proteinExistence type="predicted"/>
<organism evidence="1 2">
    <name type="scientific">Eleginops maclovinus</name>
    <name type="common">Patagonian blennie</name>
    <name type="synonym">Eleginus maclovinus</name>
    <dbReference type="NCBI Taxonomy" id="56733"/>
    <lineage>
        <taxon>Eukaryota</taxon>
        <taxon>Metazoa</taxon>
        <taxon>Chordata</taxon>
        <taxon>Craniata</taxon>
        <taxon>Vertebrata</taxon>
        <taxon>Euteleostomi</taxon>
        <taxon>Actinopterygii</taxon>
        <taxon>Neopterygii</taxon>
        <taxon>Teleostei</taxon>
        <taxon>Neoteleostei</taxon>
        <taxon>Acanthomorphata</taxon>
        <taxon>Eupercaria</taxon>
        <taxon>Perciformes</taxon>
        <taxon>Notothenioidei</taxon>
        <taxon>Eleginopidae</taxon>
        <taxon>Eleginops</taxon>
    </lineage>
</organism>
<dbReference type="Proteomes" id="UP001346869">
    <property type="component" value="Unassembled WGS sequence"/>
</dbReference>
<reference evidence="1 2" key="1">
    <citation type="journal article" date="2023" name="Genes (Basel)">
        <title>Chromosome-Level Genome Assembly and Circadian Gene Repertoire of the Patagonia Blennie Eleginops maclovinus-The Closest Ancestral Proxy of Antarctic Cryonotothenioids.</title>
        <authorList>
            <person name="Cheng C.C."/>
            <person name="Rivera-Colon A.G."/>
            <person name="Minhas B.F."/>
            <person name="Wilson L."/>
            <person name="Rayamajhi N."/>
            <person name="Vargas-Chacoff L."/>
            <person name="Catchen J.M."/>
        </authorList>
    </citation>
    <scope>NUCLEOTIDE SEQUENCE [LARGE SCALE GENOMIC DNA]</scope>
    <source>
        <strain evidence="1">JMC-PN-2008</strain>
    </source>
</reference>
<accession>A0AAN8ABJ1</accession>
<name>A0AAN8ABJ1_ELEMC</name>
<evidence type="ECO:0000313" key="1">
    <source>
        <dbReference type="EMBL" id="KAK5848922.1"/>
    </source>
</evidence>
<keyword evidence="2" id="KW-1185">Reference proteome</keyword>
<comment type="caution">
    <text evidence="1">The sequence shown here is derived from an EMBL/GenBank/DDBJ whole genome shotgun (WGS) entry which is preliminary data.</text>
</comment>
<reference evidence="1 2" key="2">
    <citation type="journal article" date="2023" name="Mol. Biol. Evol.">
        <title>Genomics of Secondarily Temperate Adaptation in the Only Non-Antarctic Icefish.</title>
        <authorList>
            <person name="Rivera-Colon A.G."/>
            <person name="Rayamajhi N."/>
            <person name="Minhas B.F."/>
            <person name="Madrigal G."/>
            <person name="Bilyk K.T."/>
            <person name="Yoon V."/>
            <person name="Hune M."/>
            <person name="Gregory S."/>
            <person name="Cheng C.H.C."/>
            <person name="Catchen J.M."/>
        </authorList>
    </citation>
    <scope>NUCLEOTIDE SEQUENCE [LARGE SCALE GENOMIC DNA]</scope>
    <source>
        <strain evidence="1">JMC-PN-2008</strain>
    </source>
</reference>